<feature type="region of interest" description="Disordered" evidence="1">
    <location>
        <begin position="65"/>
        <end position="97"/>
    </location>
</feature>
<feature type="compositionally biased region" description="Polar residues" evidence="1">
    <location>
        <begin position="74"/>
        <end position="87"/>
    </location>
</feature>
<proteinExistence type="predicted"/>
<comment type="caution">
    <text evidence="2">The sequence shown here is derived from an EMBL/GenBank/DDBJ whole genome shotgun (WGS) entry which is preliminary data.</text>
</comment>
<feature type="region of interest" description="Disordered" evidence="1">
    <location>
        <begin position="1"/>
        <end position="24"/>
    </location>
</feature>
<feature type="compositionally biased region" description="Low complexity" evidence="1">
    <location>
        <begin position="12"/>
        <end position="23"/>
    </location>
</feature>
<accession>A0ABR0GK45</accession>
<protein>
    <submittedName>
        <fullName evidence="2">Uncharacterized protein</fullName>
    </submittedName>
</protein>
<evidence type="ECO:0000313" key="3">
    <source>
        <dbReference type="Proteomes" id="UP001323405"/>
    </source>
</evidence>
<sequence length="97" mass="9979">MAGSSPDRTPHGTKGAPGTPTTGCSSICNLPRIEDYCLHARVVEPQRNGTEAVIALGKPHKAAFGRVPHPAPASSVSDGGATVSTGLRHSKSMSFFP</sequence>
<keyword evidence="3" id="KW-1185">Reference proteome</keyword>
<gene>
    <name evidence="2" type="ORF">QC762_0057070</name>
</gene>
<dbReference type="EMBL" id="JAFFHA010000005">
    <property type="protein sequence ID" value="KAK4656116.1"/>
    <property type="molecule type" value="Genomic_DNA"/>
</dbReference>
<dbReference type="GeneID" id="87903189"/>
<reference evidence="2 3" key="1">
    <citation type="journal article" date="2023" name="bioRxiv">
        <title>High-quality genome assemblies of four members of thePodospora anserinaspecies complex.</title>
        <authorList>
            <person name="Ament-Velasquez S.L."/>
            <person name="Vogan A.A."/>
            <person name="Wallerman O."/>
            <person name="Hartmann F."/>
            <person name="Gautier V."/>
            <person name="Silar P."/>
            <person name="Giraud T."/>
            <person name="Johannesson H."/>
        </authorList>
    </citation>
    <scope>NUCLEOTIDE SEQUENCE [LARGE SCALE GENOMIC DNA]</scope>
    <source>
        <strain evidence="2 3">CBS 415.72m</strain>
    </source>
</reference>
<evidence type="ECO:0000256" key="1">
    <source>
        <dbReference type="SAM" id="MobiDB-lite"/>
    </source>
</evidence>
<dbReference type="Proteomes" id="UP001323405">
    <property type="component" value="Unassembled WGS sequence"/>
</dbReference>
<evidence type="ECO:0000313" key="2">
    <source>
        <dbReference type="EMBL" id="KAK4656116.1"/>
    </source>
</evidence>
<name>A0ABR0GK45_9PEZI</name>
<organism evidence="2 3">
    <name type="scientific">Podospora pseudocomata</name>
    <dbReference type="NCBI Taxonomy" id="2093779"/>
    <lineage>
        <taxon>Eukaryota</taxon>
        <taxon>Fungi</taxon>
        <taxon>Dikarya</taxon>
        <taxon>Ascomycota</taxon>
        <taxon>Pezizomycotina</taxon>
        <taxon>Sordariomycetes</taxon>
        <taxon>Sordariomycetidae</taxon>
        <taxon>Sordariales</taxon>
        <taxon>Podosporaceae</taxon>
        <taxon>Podospora</taxon>
    </lineage>
</organism>
<dbReference type="RefSeq" id="XP_062745091.1">
    <property type="nucleotide sequence ID" value="XM_062883557.1"/>
</dbReference>